<dbReference type="Proteomes" id="UP000262072">
    <property type="component" value="Unassembled WGS sequence"/>
</dbReference>
<dbReference type="Gene3D" id="3.30.460.90">
    <property type="match status" value="1"/>
</dbReference>
<protein>
    <recommendedName>
        <fullName evidence="3">Nucleotidyltransferase</fullName>
    </recommendedName>
</protein>
<evidence type="ECO:0000313" key="1">
    <source>
        <dbReference type="EMBL" id="SYZ78311.1"/>
    </source>
</evidence>
<dbReference type="OrthoDB" id="7572058at2"/>
<proteinExistence type="predicted"/>
<evidence type="ECO:0008006" key="3">
    <source>
        <dbReference type="Google" id="ProtNLM"/>
    </source>
</evidence>
<dbReference type="EMBL" id="UNRR01000016">
    <property type="protein sequence ID" value="SYZ78311.1"/>
    <property type="molecule type" value="Genomic_DNA"/>
</dbReference>
<name>A0A383TFU2_9LACT</name>
<accession>A0A383TFU2</accession>
<gene>
    <name evidence="1" type="ORF">TART1_1095</name>
</gene>
<reference evidence="2" key="1">
    <citation type="submission" date="2018-05" db="EMBL/GenBank/DDBJ databases">
        <authorList>
            <person name="Strepis N."/>
        </authorList>
    </citation>
    <scope>NUCLEOTIDE SEQUENCE [LARGE SCALE GENOMIC DNA]</scope>
</reference>
<evidence type="ECO:0000313" key="2">
    <source>
        <dbReference type="Proteomes" id="UP000262072"/>
    </source>
</evidence>
<dbReference type="RefSeq" id="WP_119092912.1">
    <property type="nucleotide sequence ID" value="NZ_UNRR01000016.1"/>
</dbReference>
<organism evidence="1 2">
    <name type="scientific">Trichococcus shcherbakoviae</name>
    <dbReference type="NCBI Taxonomy" id="2094020"/>
    <lineage>
        <taxon>Bacteria</taxon>
        <taxon>Bacillati</taxon>
        <taxon>Bacillota</taxon>
        <taxon>Bacilli</taxon>
        <taxon>Lactobacillales</taxon>
        <taxon>Carnobacteriaceae</taxon>
        <taxon>Trichococcus</taxon>
    </lineage>
</organism>
<sequence length="333" mass="37877">MASTVIQAFNEFMKDTVNLDSEITKGAISSRDWLINQIANFKSKESDFPTPYGEINISFGSFARKTKIKELDDIDIMIGLSGQGSSYMTYSDRIEITVSGEAVNLLKLCHSNSKSLNSKRVINKFVSTCSNVPQYSRAEIKRNQEAAVLNLSSYPWSFDIVPCFITSEDLNGKSYYLIPDGNGYWKKTDPRIDKERTTRINQYHDGSILQVIRILKYWNRKAAMPTMSSYLLETMVLNYYKGKISKAGQFVDIEFPDVIAYIYHNILGDVGDPKGIQGNINNLTYDERTKIKNKTAIDYSVSIAARKFEQNKDMNSSISKWGEVFGNEFPKYN</sequence>
<dbReference type="AlphaFoldDB" id="A0A383TFU2"/>